<keyword evidence="9 11" id="KW-0472">Membrane</keyword>
<evidence type="ECO:0000259" key="14">
    <source>
        <dbReference type="PROSITE" id="PS51007"/>
    </source>
</evidence>
<dbReference type="GO" id="GO:0016020">
    <property type="term" value="C:membrane"/>
    <property type="evidence" value="ECO:0007669"/>
    <property type="project" value="UniProtKB-SubCell"/>
</dbReference>
<dbReference type="SUPFAM" id="SSF46626">
    <property type="entry name" value="Cytochrome c"/>
    <property type="match status" value="1"/>
</dbReference>
<dbReference type="OrthoDB" id="9804503at2"/>
<keyword evidence="8 10" id="KW-0408">Iron</keyword>
<dbReference type="PROSITE" id="PS51002">
    <property type="entry name" value="CYTB_NTER"/>
    <property type="match status" value="1"/>
</dbReference>
<proteinExistence type="predicted"/>
<dbReference type="SUPFAM" id="SSF81342">
    <property type="entry name" value="Transmembrane di-heme cytochromes"/>
    <property type="match status" value="1"/>
</dbReference>
<dbReference type="AlphaFoldDB" id="A0A059XYI9"/>
<dbReference type="HOGENOM" id="CLU_031114_4_1_0"/>
<reference evidence="15 16" key="2">
    <citation type="journal article" date="2015" name="Biomed. Res. Int.">
        <title>Effects of Arsenite Resistance on the Growth and Functional Gene Expression of Leptospirillum ferriphilum and Acidithiobacillus thiooxidans in Pure Culture and Coculture.</title>
        <authorList>
            <person name="Jiang H."/>
            <person name="Liang Y."/>
            <person name="Yin H."/>
            <person name="Xiao Y."/>
            <person name="Guo X."/>
            <person name="Xu Y."/>
            <person name="Hu Q."/>
            <person name="Liu H."/>
            <person name="Liu X."/>
        </authorList>
    </citation>
    <scope>NUCLEOTIDE SEQUENCE [LARGE SCALE GENOMIC DNA]</scope>
    <source>
        <strain evidence="15 16">YSK</strain>
    </source>
</reference>
<dbReference type="PROSITE" id="PS51007">
    <property type="entry name" value="CYTC"/>
    <property type="match status" value="1"/>
</dbReference>
<keyword evidence="5 10" id="KW-0479">Metal-binding</keyword>
<dbReference type="InterPro" id="IPR036150">
    <property type="entry name" value="Cyt_b/b6_C_sf"/>
</dbReference>
<feature type="domain" description="Cytochrome b/b6 C-terminal region profile" evidence="13">
    <location>
        <begin position="229"/>
        <end position="351"/>
    </location>
</feature>
<name>A0A059XYI9_9BACT</name>
<evidence type="ECO:0000256" key="5">
    <source>
        <dbReference type="ARBA" id="ARBA00022723"/>
    </source>
</evidence>
<feature type="domain" description="Cytochrome b/b6 N-terminal region profile" evidence="12">
    <location>
        <begin position="10"/>
        <end position="225"/>
    </location>
</feature>
<evidence type="ECO:0000259" key="12">
    <source>
        <dbReference type="PROSITE" id="PS51002"/>
    </source>
</evidence>
<keyword evidence="7 11" id="KW-1133">Transmembrane helix</keyword>
<dbReference type="GO" id="GO:0009055">
    <property type="term" value="F:electron transfer activity"/>
    <property type="evidence" value="ECO:0007669"/>
    <property type="project" value="InterPro"/>
</dbReference>
<dbReference type="GO" id="GO:0020037">
    <property type="term" value="F:heme binding"/>
    <property type="evidence" value="ECO:0007669"/>
    <property type="project" value="InterPro"/>
</dbReference>
<evidence type="ECO:0000256" key="11">
    <source>
        <dbReference type="SAM" id="Phobius"/>
    </source>
</evidence>
<keyword evidence="16" id="KW-1185">Reference proteome</keyword>
<feature type="domain" description="Cytochrome c" evidence="14">
    <location>
        <begin position="367"/>
        <end position="449"/>
    </location>
</feature>
<keyword evidence="3 10" id="KW-0349">Heme</keyword>
<dbReference type="SUPFAM" id="SSF81648">
    <property type="entry name" value="a domain/subunit of cytochrome bc1 complex (Ubiquinol-cytochrome c reductase)"/>
    <property type="match status" value="1"/>
</dbReference>
<evidence type="ECO:0000259" key="13">
    <source>
        <dbReference type="PROSITE" id="PS51003"/>
    </source>
</evidence>
<sequence>MKKSHSDSRIMQYLDERIRLRSLLRFLLEEPMPGGARWAYVFGSMVLFTLILQFVTGVMLAFYYGGTPDHAWDSVNYIDHLHYGTLDVGRLIRGFHYWGASIMVVLVGAHLLQVFLWGAYKRPREIMWLVGVILLALTMTAAFTGYLLPWDERAYWGTIVGTNMIGLVPVVGPLLKSAIRGGSGLGALTLSHFFAIHTMMLPSLFILFVVFHLVIFRRVGPAGPFRGSSSTLEAQKEYFYPRQVLMDALAMLAVFVLIASLSVLFPPGLEAMANPANSSYSPTPAWYFDWIFELLKMIRPEILGVIGLPAIIALVLLMLPFVDQRPERSPFHRPVAVLSMLLVLGSMLGLSIAAEAGFKKLVPLDPAAVKRGKLVFEHSGCMGCHTVMGKGGHIGPDLSEEGLVGHSEHWLIVQFVNSSAHFPGSPMPPFTFLTPEQRHDLAQYVSSLGRTGWPDTTR</sequence>
<dbReference type="Pfam" id="PF00033">
    <property type="entry name" value="Cytochrome_B"/>
    <property type="match status" value="1"/>
</dbReference>
<organism evidence="15 16">
    <name type="scientific">Leptospirillum ferriphilum YSK</name>
    <dbReference type="NCBI Taxonomy" id="1441628"/>
    <lineage>
        <taxon>Bacteria</taxon>
        <taxon>Pseudomonadati</taxon>
        <taxon>Nitrospirota</taxon>
        <taxon>Nitrospiria</taxon>
        <taxon>Nitrospirales</taxon>
        <taxon>Nitrospiraceae</taxon>
        <taxon>Leptospirillum</taxon>
    </lineage>
</organism>
<feature type="transmembrane region" description="Helical" evidence="11">
    <location>
        <begin position="302"/>
        <end position="322"/>
    </location>
</feature>
<feature type="transmembrane region" description="Helical" evidence="11">
    <location>
        <begin position="126"/>
        <end position="148"/>
    </location>
</feature>
<protein>
    <submittedName>
        <fullName evidence="15">Cytochrome b/b6</fullName>
    </submittedName>
</protein>
<evidence type="ECO:0000256" key="10">
    <source>
        <dbReference type="PROSITE-ProRule" id="PRU00433"/>
    </source>
</evidence>
<dbReference type="PANTHER" id="PTHR19271">
    <property type="entry name" value="CYTOCHROME B"/>
    <property type="match status" value="1"/>
</dbReference>
<dbReference type="InterPro" id="IPR036909">
    <property type="entry name" value="Cyt_c-like_dom_sf"/>
</dbReference>
<dbReference type="EMBL" id="CP007243">
    <property type="protein sequence ID" value="AIA30351.1"/>
    <property type="molecule type" value="Genomic_DNA"/>
</dbReference>
<dbReference type="InterPro" id="IPR005797">
    <property type="entry name" value="Cyt_b/b6_N"/>
</dbReference>
<comment type="subcellular location">
    <subcellularLocation>
        <location evidence="1">Membrane</location>
        <topology evidence="1">Multi-pass membrane protein</topology>
    </subcellularLocation>
</comment>
<accession>A0A059XYI9</accession>
<dbReference type="InterPro" id="IPR027387">
    <property type="entry name" value="Cytb/b6-like_sf"/>
</dbReference>
<keyword evidence="4 11" id="KW-0812">Transmembrane</keyword>
<dbReference type="RefSeq" id="WP_014960814.1">
    <property type="nucleotide sequence ID" value="NZ_CP007243.1"/>
</dbReference>
<feature type="transmembrane region" description="Helical" evidence="11">
    <location>
        <begin position="334"/>
        <end position="354"/>
    </location>
</feature>
<evidence type="ECO:0000313" key="16">
    <source>
        <dbReference type="Proteomes" id="UP000027059"/>
    </source>
</evidence>
<dbReference type="InterPro" id="IPR005798">
    <property type="entry name" value="Cyt_b/b6_C"/>
</dbReference>
<dbReference type="GO" id="GO:0016491">
    <property type="term" value="F:oxidoreductase activity"/>
    <property type="evidence" value="ECO:0007669"/>
    <property type="project" value="InterPro"/>
</dbReference>
<keyword evidence="2" id="KW-0813">Transport</keyword>
<dbReference type="InterPro" id="IPR016174">
    <property type="entry name" value="Di-haem_cyt_TM"/>
</dbReference>
<dbReference type="Gene3D" id="1.10.760.10">
    <property type="entry name" value="Cytochrome c-like domain"/>
    <property type="match status" value="1"/>
</dbReference>
<dbReference type="Gene3D" id="1.20.810.10">
    <property type="entry name" value="Cytochrome Bc1 Complex, Chain C"/>
    <property type="match status" value="1"/>
</dbReference>
<evidence type="ECO:0000313" key="15">
    <source>
        <dbReference type="EMBL" id="AIA30351.1"/>
    </source>
</evidence>
<feature type="transmembrane region" description="Helical" evidence="11">
    <location>
        <begin position="244"/>
        <end position="265"/>
    </location>
</feature>
<evidence type="ECO:0000256" key="9">
    <source>
        <dbReference type="ARBA" id="ARBA00023136"/>
    </source>
</evidence>
<dbReference type="PANTHER" id="PTHR19271:SF16">
    <property type="entry name" value="CYTOCHROME B"/>
    <property type="match status" value="1"/>
</dbReference>
<evidence type="ECO:0000256" key="7">
    <source>
        <dbReference type="ARBA" id="ARBA00022989"/>
    </source>
</evidence>
<feature type="transmembrane region" description="Helical" evidence="11">
    <location>
        <begin position="95"/>
        <end position="119"/>
    </location>
</feature>
<gene>
    <name evidence="15" type="ORF">Y981_04915</name>
</gene>
<reference evidence="16" key="1">
    <citation type="submission" date="2014-02" db="EMBL/GenBank/DDBJ databases">
        <title>Complete genome sequence and comparative genomic analysis of the nitrogen-fixing bacterium Leptospirillum ferriphilum YSK.</title>
        <authorList>
            <person name="Guo X."/>
            <person name="Yin H."/>
            <person name="Liang Y."/>
            <person name="Hu Q."/>
            <person name="Ma L."/>
            <person name="Xiao Y."/>
            <person name="Zhang X."/>
            <person name="Qiu G."/>
            <person name="Liu X."/>
        </authorList>
    </citation>
    <scope>NUCLEOTIDE SEQUENCE [LARGE SCALE GENOMIC DNA]</scope>
    <source>
        <strain evidence="16">YSK</strain>
    </source>
</reference>
<dbReference type="GO" id="GO:0022904">
    <property type="term" value="P:respiratory electron transport chain"/>
    <property type="evidence" value="ECO:0007669"/>
    <property type="project" value="InterPro"/>
</dbReference>
<evidence type="ECO:0000256" key="1">
    <source>
        <dbReference type="ARBA" id="ARBA00004141"/>
    </source>
</evidence>
<evidence type="ECO:0000256" key="4">
    <source>
        <dbReference type="ARBA" id="ARBA00022692"/>
    </source>
</evidence>
<evidence type="ECO:0000256" key="3">
    <source>
        <dbReference type="ARBA" id="ARBA00022617"/>
    </source>
</evidence>
<evidence type="ECO:0000256" key="2">
    <source>
        <dbReference type="ARBA" id="ARBA00022448"/>
    </source>
</evidence>
<dbReference type="PROSITE" id="PS51003">
    <property type="entry name" value="CYTB_CTER"/>
    <property type="match status" value="1"/>
</dbReference>
<dbReference type="KEGG" id="lfp:Y981_04915"/>
<dbReference type="Proteomes" id="UP000027059">
    <property type="component" value="Chromosome"/>
</dbReference>
<dbReference type="Pfam" id="PF00032">
    <property type="entry name" value="Cytochrom_B_C"/>
    <property type="match status" value="1"/>
</dbReference>
<evidence type="ECO:0000256" key="6">
    <source>
        <dbReference type="ARBA" id="ARBA00022982"/>
    </source>
</evidence>
<dbReference type="InterPro" id="IPR009056">
    <property type="entry name" value="Cyt_c-like_dom"/>
</dbReference>
<evidence type="ECO:0000256" key="8">
    <source>
        <dbReference type="ARBA" id="ARBA00023004"/>
    </source>
</evidence>
<dbReference type="GO" id="GO:0046872">
    <property type="term" value="F:metal ion binding"/>
    <property type="evidence" value="ECO:0007669"/>
    <property type="project" value="UniProtKB-KW"/>
</dbReference>
<feature type="transmembrane region" description="Helical" evidence="11">
    <location>
        <begin position="38"/>
        <end position="64"/>
    </location>
</feature>
<dbReference type="Pfam" id="PF00034">
    <property type="entry name" value="Cytochrom_C"/>
    <property type="match status" value="1"/>
</dbReference>
<feature type="transmembrane region" description="Helical" evidence="11">
    <location>
        <begin position="187"/>
        <end position="215"/>
    </location>
</feature>
<keyword evidence="6" id="KW-0249">Electron transport</keyword>